<dbReference type="AlphaFoldDB" id="A0A0A9T2W9"/>
<dbReference type="EMBL" id="GBRH01265396">
    <property type="protein sequence ID" value="JAD32499.1"/>
    <property type="molecule type" value="Transcribed_RNA"/>
</dbReference>
<sequence>MPSTCTSLPSPWVWPFEPEPRVKAAAAERPLVDGGRVWLLLLVIAGCAFGGLVVAAFRACVEDVGRRIMPPRVPGRRGHAGRRATGWRTLVPRLCLIWACVYCFPAVVCNYMAAMAKGGDLAAT</sequence>
<reference evidence="1" key="2">
    <citation type="journal article" date="2015" name="Data Brief">
        <title>Shoot transcriptome of the giant reed, Arundo donax.</title>
        <authorList>
            <person name="Barrero R.A."/>
            <person name="Guerrero F.D."/>
            <person name="Moolhuijzen P."/>
            <person name="Goolsby J.A."/>
            <person name="Tidwell J."/>
            <person name="Bellgard S.E."/>
            <person name="Bellgard M.I."/>
        </authorList>
    </citation>
    <scope>NUCLEOTIDE SEQUENCE</scope>
    <source>
        <tissue evidence="1">Shoot tissue taken approximately 20 cm above the soil surface</tissue>
    </source>
</reference>
<accession>A0A0A9T2W9</accession>
<protein>
    <submittedName>
        <fullName evidence="1">Uncharacterized protein</fullName>
    </submittedName>
</protein>
<name>A0A0A9T2W9_ARUDO</name>
<proteinExistence type="predicted"/>
<evidence type="ECO:0000313" key="1">
    <source>
        <dbReference type="EMBL" id="JAD32499.1"/>
    </source>
</evidence>
<organism evidence="1">
    <name type="scientific">Arundo donax</name>
    <name type="common">Giant reed</name>
    <name type="synonym">Donax arundinaceus</name>
    <dbReference type="NCBI Taxonomy" id="35708"/>
    <lineage>
        <taxon>Eukaryota</taxon>
        <taxon>Viridiplantae</taxon>
        <taxon>Streptophyta</taxon>
        <taxon>Embryophyta</taxon>
        <taxon>Tracheophyta</taxon>
        <taxon>Spermatophyta</taxon>
        <taxon>Magnoliopsida</taxon>
        <taxon>Liliopsida</taxon>
        <taxon>Poales</taxon>
        <taxon>Poaceae</taxon>
        <taxon>PACMAD clade</taxon>
        <taxon>Arundinoideae</taxon>
        <taxon>Arundineae</taxon>
        <taxon>Arundo</taxon>
    </lineage>
</organism>
<reference evidence="1" key="1">
    <citation type="submission" date="2014-09" db="EMBL/GenBank/DDBJ databases">
        <authorList>
            <person name="Magalhaes I.L.F."/>
            <person name="Oliveira U."/>
            <person name="Santos F.R."/>
            <person name="Vidigal T.H.D.A."/>
            <person name="Brescovit A.D."/>
            <person name="Santos A.J."/>
        </authorList>
    </citation>
    <scope>NUCLEOTIDE SEQUENCE</scope>
    <source>
        <tissue evidence="1">Shoot tissue taken approximately 20 cm above the soil surface</tissue>
    </source>
</reference>